<dbReference type="AlphaFoldDB" id="A0A6A6WCW6"/>
<accession>A0A6A6WCW6</accession>
<keyword evidence="1" id="KW-0732">Signal</keyword>
<evidence type="ECO:0000313" key="3">
    <source>
        <dbReference type="Proteomes" id="UP000799437"/>
    </source>
</evidence>
<dbReference type="EMBL" id="ML996568">
    <property type="protein sequence ID" value="KAF2760415.1"/>
    <property type="molecule type" value="Genomic_DNA"/>
</dbReference>
<dbReference type="RefSeq" id="XP_033602866.1">
    <property type="nucleotide sequence ID" value="XM_033749318.1"/>
</dbReference>
<evidence type="ECO:0000313" key="2">
    <source>
        <dbReference type="EMBL" id="KAF2760415.1"/>
    </source>
</evidence>
<sequence>MVSLTLFAVLFSIFFLSCITQAYYTSHISHTPNPDSYYIHPSCHDESVVMVAISEAIYMARRSVDRLDSILTPEDQSMASEEAVVMREILDYTFGINDDNWYLTRQVHEAMRSIASMERTWDLDASKVRFYCDNDKRFVSPPEEVVHRADSLGNILPWRSWLNRSNASRYSYYFDAEQNRDGTQPWRWRRGTPLCRSRVDEHVRYIWQLQSYPFAEIVLCPVWPTRSRVSSIYNLLKEVDGKLSMGLSLSERQTSNPSPTYLTNGGEVYYLSSMRSLSLLKDWVQVREPRASDGDDHKWEEVVVEPPERKLSSVANYAFFGLLTFLLDYNIKLSPFKSQAMVGDLVHFVDSDESDEEE</sequence>
<dbReference type="GeneID" id="54490372"/>
<dbReference type="Proteomes" id="UP000799437">
    <property type="component" value="Unassembled WGS sequence"/>
</dbReference>
<keyword evidence="3" id="KW-1185">Reference proteome</keyword>
<name>A0A6A6WCW6_9PEZI</name>
<feature type="chain" id="PRO_5025568751" evidence="1">
    <location>
        <begin position="23"/>
        <end position="358"/>
    </location>
</feature>
<protein>
    <submittedName>
        <fullName evidence="2">Uncharacterized protein</fullName>
    </submittedName>
</protein>
<gene>
    <name evidence="2" type="ORF">EJ05DRAFT_536527</name>
</gene>
<reference evidence="2" key="1">
    <citation type="journal article" date="2020" name="Stud. Mycol.">
        <title>101 Dothideomycetes genomes: a test case for predicting lifestyles and emergence of pathogens.</title>
        <authorList>
            <person name="Haridas S."/>
            <person name="Albert R."/>
            <person name="Binder M."/>
            <person name="Bloem J."/>
            <person name="Labutti K."/>
            <person name="Salamov A."/>
            <person name="Andreopoulos B."/>
            <person name="Baker S."/>
            <person name="Barry K."/>
            <person name="Bills G."/>
            <person name="Bluhm B."/>
            <person name="Cannon C."/>
            <person name="Castanera R."/>
            <person name="Culley D."/>
            <person name="Daum C."/>
            <person name="Ezra D."/>
            <person name="Gonzalez J."/>
            <person name="Henrissat B."/>
            <person name="Kuo A."/>
            <person name="Liang C."/>
            <person name="Lipzen A."/>
            <person name="Lutzoni F."/>
            <person name="Magnuson J."/>
            <person name="Mondo S."/>
            <person name="Nolan M."/>
            <person name="Ohm R."/>
            <person name="Pangilinan J."/>
            <person name="Park H.-J."/>
            <person name="Ramirez L."/>
            <person name="Alfaro M."/>
            <person name="Sun H."/>
            <person name="Tritt A."/>
            <person name="Yoshinaga Y."/>
            <person name="Zwiers L.-H."/>
            <person name="Turgeon B."/>
            <person name="Goodwin S."/>
            <person name="Spatafora J."/>
            <person name="Crous P."/>
            <person name="Grigoriev I."/>
        </authorList>
    </citation>
    <scope>NUCLEOTIDE SEQUENCE</scope>
    <source>
        <strain evidence="2">CBS 121739</strain>
    </source>
</reference>
<organism evidence="2 3">
    <name type="scientific">Pseudovirgaria hyperparasitica</name>
    <dbReference type="NCBI Taxonomy" id="470096"/>
    <lineage>
        <taxon>Eukaryota</taxon>
        <taxon>Fungi</taxon>
        <taxon>Dikarya</taxon>
        <taxon>Ascomycota</taxon>
        <taxon>Pezizomycotina</taxon>
        <taxon>Dothideomycetes</taxon>
        <taxon>Dothideomycetes incertae sedis</taxon>
        <taxon>Acrospermales</taxon>
        <taxon>Acrospermaceae</taxon>
        <taxon>Pseudovirgaria</taxon>
    </lineage>
</organism>
<feature type="signal peptide" evidence="1">
    <location>
        <begin position="1"/>
        <end position="22"/>
    </location>
</feature>
<evidence type="ECO:0000256" key="1">
    <source>
        <dbReference type="SAM" id="SignalP"/>
    </source>
</evidence>
<proteinExistence type="predicted"/>